<protein>
    <recommendedName>
        <fullName evidence="3">Aspergillus nuclease S1</fullName>
        <ecNumber evidence="3">3.1.30.1</ecNumber>
    </recommendedName>
</protein>
<comment type="catalytic activity">
    <reaction evidence="1">
        <text>Endonucleolytic cleavage to 5'-phosphomononucleotide and 5'-phosphooligonucleotide end-products.</text>
        <dbReference type="EC" id="3.1.30.1"/>
    </reaction>
</comment>
<keyword evidence="9" id="KW-1015">Disulfide bond</keyword>
<dbReference type="PANTHER" id="PTHR33146:SF21">
    <property type="entry name" value="ASPERGILLUS NUCLEASE S1"/>
    <property type="match status" value="1"/>
</dbReference>
<keyword evidence="13" id="KW-1185">Reference proteome</keyword>
<dbReference type="GO" id="GO:0006308">
    <property type="term" value="P:DNA catabolic process"/>
    <property type="evidence" value="ECO:0007669"/>
    <property type="project" value="InterPro"/>
</dbReference>
<dbReference type="Pfam" id="PF02265">
    <property type="entry name" value="S1-P1_nuclease"/>
    <property type="match status" value="1"/>
</dbReference>
<gene>
    <name evidence="12" type="ORF">LUZ62_075823</name>
</gene>
<keyword evidence="11" id="KW-0812">Transmembrane</keyword>
<evidence type="ECO:0000256" key="4">
    <source>
        <dbReference type="ARBA" id="ARBA00022722"/>
    </source>
</evidence>
<evidence type="ECO:0000256" key="8">
    <source>
        <dbReference type="ARBA" id="ARBA00022801"/>
    </source>
</evidence>
<sequence length="389" mass="44849">MFRDRETSRVLIKKAYPLQQKIHYLKHVIGGIFLTTFLFCHHSSLASTSPQLPSPRHIHGTVVTVRSSSFKGEGLRARKEKEPEKKKRRMSLLFLLQILFFFCLISAPSTTDAWGKEGHFMVCKIAEKYFSEKTKEAVQDLLPEIANGDLASVCSWPDEVRFRYRWSSPLHYINTPGLCNYLYSRDCHNPTGQQGMCVVGAINNYTNQLYSYGDSKNTYNLTESLMFLSHFVGDVHQPLHVGFEADEGGNTIIVHWYRRKTNLHHVWDVSMIETAMKDFYDNDLNTMIDAIKLNITDDWSDELNKWENCQNKRATCANDYASESIKLSCSYAYKDVEQDSTLQDDYFYSRYPVVEKQIAKAGVRLAIILNHIFDAGTSYKMSSLFLQKE</sequence>
<dbReference type="GO" id="GO:0004521">
    <property type="term" value="F:RNA endonuclease activity"/>
    <property type="evidence" value="ECO:0007669"/>
    <property type="project" value="UniProtKB-ARBA"/>
</dbReference>
<keyword evidence="8" id="KW-0378">Hydrolase</keyword>
<dbReference type="Gene3D" id="1.10.575.10">
    <property type="entry name" value="P1 Nuclease"/>
    <property type="match status" value="1"/>
</dbReference>
<dbReference type="InterPro" id="IPR008947">
    <property type="entry name" value="PLipase_C/P1_nuclease_dom_sf"/>
</dbReference>
<keyword evidence="5" id="KW-0479">Metal-binding</keyword>
<evidence type="ECO:0000256" key="1">
    <source>
        <dbReference type="ARBA" id="ARBA00000245"/>
    </source>
</evidence>
<dbReference type="Proteomes" id="UP001140206">
    <property type="component" value="Chromosome 4"/>
</dbReference>
<keyword evidence="10" id="KW-0325">Glycoprotein</keyword>
<dbReference type="EMBL" id="JAMFTS010000004">
    <property type="protein sequence ID" value="KAJ4765448.1"/>
    <property type="molecule type" value="Genomic_DNA"/>
</dbReference>
<keyword evidence="6" id="KW-0732">Signal</keyword>
<dbReference type="InterPro" id="IPR003154">
    <property type="entry name" value="S1/P1nuclease"/>
</dbReference>
<proteinExistence type="inferred from homology"/>
<evidence type="ECO:0000256" key="9">
    <source>
        <dbReference type="ARBA" id="ARBA00023157"/>
    </source>
</evidence>
<evidence type="ECO:0000256" key="6">
    <source>
        <dbReference type="ARBA" id="ARBA00022729"/>
    </source>
</evidence>
<comment type="caution">
    <text evidence="12">The sequence shown here is derived from an EMBL/GenBank/DDBJ whole genome shotgun (WGS) entry which is preliminary data.</text>
</comment>
<dbReference type="PANTHER" id="PTHR33146">
    <property type="entry name" value="ENDONUCLEASE 4"/>
    <property type="match status" value="1"/>
</dbReference>
<organism evidence="12 13">
    <name type="scientific">Rhynchospora pubera</name>
    <dbReference type="NCBI Taxonomy" id="906938"/>
    <lineage>
        <taxon>Eukaryota</taxon>
        <taxon>Viridiplantae</taxon>
        <taxon>Streptophyta</taxon>
        <taxon>Embryophyta</taxon>
        <taxon>Tracheophyta</taxon>
        <taxon>Spermatophyta</taxon>
        <taxon>Magnoliopsida</taxon>
        <taxon>Liliopsida</taxon>
        <taxon>Poales</taxon>
        <taxon>Cyperaceae</taxon>
        <taxon>Cyperoideae</taxon>
        <taxon>Rhynchosporeae</taxon>
        <taxon>Rhynchospora</taxon>
    </lineage>
</organism>
<accession>A0AAV8D909</accession>
<keyword evidence="11" id="KW-0472">Membrane</keyword>
<evidence type="ECO:0000256" key="7">
    <source>
        <dbReference type="ARBA" id="ARBA00022759"/>
    </source>
</evidence>
<name>A0AAV8D909_9POAL</name>
<dbReference type="GO" id="GO:0046872">
    <property type="term" value="F:metal ion binding"/>
    <property type="evidence" value="ECO:0007669"/>
    <property type="project" value="UniProtKB-KW"/>
</dbReference>
<keyword evidence="7 12" id="KW-0255">Endonuclease</keyword>
<comment type="similarity">
    <text evidence="2">Belongs to the nuclease type I family.</text>
</comment>
<evidence type="ECO:0000256" key="2">
    <source>
        <dbReference type="ARBA" id="ARBA00009547"/>
    </source>
</evidence>
<evidence type="ECO:0000256" key="11">
    <source>
        <dbReference type="SAM" id="Phobius"/>
    </source>
</evidence>
<dbReference type="GO" id="GO:0003676">
    <property type="term" value="F:nucleic acid binding"/>
    <property type="evidence" value="ECO:0007669"/>
    <property type="project" value="InterPro"/>
</dbReference>
<dbReference type="CDD" id="cd11010">
    <property type="entry name" value="S1-P1_nuclease"/>
    <property type="match status" value="1"/>
</dbReference>
<evidence type="ECO:0000313" key="12">
    <source>
        <dbReference type="EMBL" id="KAJ4765448.1"/>
    </source>
</evidence>
<dbReference type="EC" id="3.1.30.1" evidence="3"/>
<evidence type="ECO:0000256" key="3">
    <source>
        <dbReference type="ARBA" id="ARBA00012562"/>
    </source>
</evidence>
<keyword evidence="11" id="KW-1133">Transmembrane helix</keyword>
<evidence type="ECO:0000256" key="10">
    <source>
        <dbReference type="ARBA" id="ARBA00023180"/>
    </source>
</evidence>
<reference evidence="12" key="1">
    <citation type="submission" date="2022-08" db="EMBL/GenBank/DDBJ databases">
        <authorList>
            <person name="Marques A."/>
        </authorList>
    </citation>
    <scope>NUCLEOTIDE SEQUENCE</scope>
    <source>
        <strain evidence="12">RhyPub2mFocal</strain>
        <tissue evidence="12">Leaves</tissue>
    </source>
</reference>
<evidence type="ECO:0000313" key="13">
    <source>
        <dbReference type="Proteomes" id="UP001140206"/>
    </source>
</evidence>
<dbReference type="SUPFAM" id="SSF48537">
    <property type="entry name" value="Phospholipase C/P1 nuclease"/>
    <property type="match status" value="1"/>
</dbReference>
<evidence type="ECO:0000256" key="5">
    <source>
        <dbReference type="ARBA" id="ARBA00022723"/>
    </source>
</evidence>
<dbReference type="FunFam" id="1.10.575.10:FF:000002">
    <property type="entry name" value="Endonuclease 2"/>
    <property type="match status" value="1"/>
</dbReference>
<keyword evidence="4" id="KW-0540">Nuclease</keyword>
<dbReference type="AlphaFoldDB" id="A0AAV8D909"/>
<feature type="transmembrane region" description="Helical" evidence="11">
    <location>
        <begin position="90"/>
        <end position="107"/>
    </location>
</feature>
<dbReference type="GO" id="GO:0000014">
    <property type="term" value="F:single-stranded DNA endodeoxyribonuclease activity"/>
    <property type="evidence" value="ECO:0007669"/>
    <property type="project" value="UniProtKB-ARBA"/>
</dbReference>